<dbReference type="InterPro" id="IPR018114">
    <property type="entry name" value="TRYPSIN_HIS"/>
</dbReference>
<keyword evidence="1 7" id="KW-0645">Protease</keyword>
<dbReference type="AlphaFoldDB" id="T1E8X2"/>
<feature type="non-terminal residue" evidence="9">
    <location>
        <position position="1"/>
    </location>
</feature>
<comment type="similarity">
    <text evidence="6">Belongs to the peptidase S1 family. CLIP subfamily.</text>
</comment>
<evidence type="ECO:0000256" key="1">
    <source>
        <dbReference type="ARBA" id="ARBA00022670"/>
    </source>
</evidence>
<dbReference type="InterPro" id="IPR043504">
    <property type="entry name" value="Peptidase_S1_PA_chymotrypsin"/>
</dbReference>
<dbReference type="GO" id="GO:0016192">
    <property type="term" value="P:vesicle-mediated transport"/>
    <property type="evidence" value="ECO:0007669"/>
    <property type="project" value="UniProtKB-KW"/>
</dbReference>
<dbReference type="PRINTS" id="PR00722">
    <property type="entry name" value="CHYMOTRYPSIN"/>
</dbReference>
<dbReference type="SMART" id="SM00020">
    <property type="entry name" value="Tryp_SPc"/>
    <property type="match status" value="1"/>
</dbReference>
<dbReference type="GO" id="GO:0005783">
    <property type="term" value="C:endoplasmic reticulum"/>
    <property type="evidence" value="ECO:0007669"/>
    <property type="project" value="UniProtKB-SubCell"/>
</dbReference>
<dbReference type="PANTHER" id="PTHR24276">
    <property type="entry name" value="POLYSERASE-RELATED"/>
    <property type="match status" value="1"/>
</dbReference>
<sequence>GADMQGFITFCAIALTVASGYERRMQPDGAEVVDAKVPSGVSSLKKIVGGESVTIETLPYQLSLRNYDFHICGASIISSSWALTAAHCLFPDPDPKTISLRAGTTNKSMGGRIYNASRIIIHPMYNPSWMDNDVAVIQVNAPFNGRNMGPIELVPLNYEPIEGIRAIVTGWGRQNDDAGQVTGLAGVEIPIISKEECLKQWDAVTVTPQMICAGELGRDSCNGDSGGPLVSGGRQIGIVSWGHALFLASKVDSRQHANVMMKFANKLTLNDPLQTLYQLLSGRTPASVTSVLDEKWGDWRPHLAMLMSNSSAKPELIKKSITTLGDTLFNRGDLYAAHFCYLLSDVAFGRFADVNA</sequence>
<dbReference type="InterPro" id="IPR033116">
    <property type="entry name" value="TRYPSIN_SER"/>
</dbReference>
<evidence type="ECO:0000256" key="3">
    <source>
        <dbReference type="ARBA" id="ARBA00022801"/>
    </source>
</evidence>
<dbReference type="GO" id="GO:0004252">
    <property type="term" value="F:serine-type endopeptidase activity"/>
    <property type="evidence" value="ECO:0007669"/>
    <property type="project" value="InterPro"/>
</dbReference>
<dbReference type="CDD" id="cd00190">
    <property type="entry name" value="Tryp_SPc"/>
    <property type="match status" value="1"/>
</dbReference>
<dbReference type="GO" id="GO:0007586">
    <property type="term" value="P:digestion"/>
    <property type="evidence" value="ECO:0007669"/>
    <property type="project" value="UniProtKB-KW"/>
</dbReference>
<dbReference type="Gene3D" id="1.25.40.1030">
    <property type="match status" value="1"/>
</dbReference>
<evidence type="ECO:0000256" key="6">
    <source>
        <dbReference type="ARBA" id="ARBA00024195"/>
    </source>
</evidence>
<dbReference type="Pfam" id="PF00089">
    <property type="entry name" value="Trypsin"/>
    <property type="match status" value="1"/>
</dbReference>
<dbReference type="InterPro" id="IPR009003">
    <property type="entry name" value="Peptidase_S1_PA"/>
</dbReference>
<keyword evidence="2" id="KW-0222">Digestion</keyword>
<keyword evidence="3 7" id="KW-0378">Hydrolase</keyword>
<reference evidence="9" key="1">
    <citation type="submission" date="2013-07" db="EMBL/GenBank/DDBJ databases">
        <title>Transcriptome sequencing and developmental regulation of gene expression in Anopheles aquasalis.</title>
        <authorList>
            <consortium name="Brazilian Malaria Network (MCT/CNPq/MS/SCTIE/DECIT/PRONEX 555648/2009-5) and Research Network on Bioactive Molecules from Arthropod Vectors (NAP-MOBIARVE"/>
            <consortium name="University of Sao Paulo)"/>
            <person name="Marinotti O."/>
            <person name="Ribeiro J.M.C."/>
            <person name="Costa-da-Silva A.L."/>
            <person name="Silva M.C.P."/>
            <person name="Lopes A.R."/>
            <person name="Barros M.S."/>
            <person name="Sa-Nunes A."/>
            <person name="Konjin B.B."/>
            <person name="Carvalho E."/>
            <person name="Suesdek L."/>
            <person name="Silva-Neto M.A.C."/>
            <person name="Capurro M.L."/>
        </authorList>
    </citation>
    <scope>NUCLEOTIDE SEQUENCE</scope>
    <source>
        <tissue evidence="9">Whole body</tissue>
    </source>
</reference>
<organism evidence="9">
    <name type="scientific">Anopheles aquasalis</name>
    <name type="common">Malaria mosquito</name>
    <dbReference type="NCBI Taxonomy" id="42839"/>
    <lineage>
        <taxon>Eukaryota</taxon>
        <taxon>Metazoa</taxon>
        <taxon>Ecdysozoa</taxon>
        <taxon>Arthropoda</taxon>
        <taxon>Hexapoda</taxon>
        <taxon>Insecta</taxon>
        <taxon>Pterygota</taxon>
        <taxon>Neoptera</taxon>
        <taxon>Endopterygota</taxon>
        <taxon>Diptera</taxon>
        <taxon>Nematocera</taxon>
        <taxon>Culicoidea</taxon>
        <taxon>Culicidae</taxon>
        <taxon>Anophelinae</taxon>
        <taxon>Anopheles</taxon>
    </lineage>
</organism>
<evidence type="ECO:0000256" key="2">
    <source>
        <dbReference type="ARBA" id="ARBA00022757"/>
    </source>
</evidence>
<dbReference type="InterPro" id="IPR001254">
    <property type="entry name" value="Trypsin_dom"/>
</dbReference>
<dbReference type="InterPro" id="IPR050430">
    <property type="entry name" value="Peptidase_S1"/>
</dbReference>
<evidence type="ECO:0000256" key="7">
    <source>
        <dbReference type="RuleBase" id="RU363034"/>
    </source>
</evidence>
<dbReference type="GO" id="GO:0006508">
    <property type="term" value="P:proteolysis"/>
    <property type="evidence" value="ECO:0007669"/>
    <property type="project" value="UniProtKB-KW"/>
</dbReference>
<proteinExistence type="evidence at transcript level"/>
<name>T1E8X2_ANOAQ</name>
<feature type="domain" description="Peptidase S1" evidence="8">
    <location>
        <begin position="47"/>
        <end position="299"/>
    </location>
</feature>
<dbReference type="Gene3D" id="2.40.10.10">
    <property type="entry name" value="Trypsin-like serine proteases"/>
    <property type="match status" value="2"/>
</dbReference>
<dbReference type="FunFam" id="2.40.10.10:FF:000034">
    <property type="entry name" value="Eupolytin"/>
    <property type="match status" value="1"/>
</dbReference>
<dbReference type="EMBL" id="GAMD01001817">
    <property type="protein sequence ID" value="JAA99773.1"/>
    <property type="molecule type" value="mRNA"/>
</dbReference>
<accession>T1E8X2</accession>
<protein>
    <submittedName>
        <fullName evidence="9">Putative trypsin</fullName>
    </submittedName>
</protein>
<evidence type="ECO:0000256" key="5">
    <source>
        <dbReference type="ARBA" id="ARBA00023157"/>
    </source>
</evidence>
<dbReference type="PROSITE" id="PS00135">
    <property type="entry name" value="TRYPSIN_SER"/>
    <property type="match status" value="1"/>
</dbReference>
<dbReference type="VEuPathDB" id="VectorBase:AAQUA_005698"/>
<dbReference type="InterPro" id="IPR001314">
    <property type="entry name" value="Peptidase_S1A"/>
</dbReference>
<feature type="non-terminal residue" evidence="9">
    <location>
        <position position="356"/>
    </location>
</feature>
<dbReference type="PROSITE" id="PS00134">
    <property type="entry name" value="TRYPSIN_HIS"/>
    <property type="match status" value="1"/>
</dbReference>
<evidence type="ECO:0000313" key="9">
    <source>
        <dbReference type="EMBL" id="JAA99773.1"/>
    </source>
</evidence>
<dbReference type="PANTHER" id="PTHR24276:SF91">
    <property type="entry name" value="AT26814P-RELATED"/>
    <property type="match status" value="1"/>
</dbReference>
<keyword evidence="5" id="KW-1015">Disulfide bond</keyword>
<dbReference type="PROSITE" id="PS50240">
    <property type="entry name" value="TRYPSIN_DOM"/>
    <property type="match status" value="1"/>
</dbReference>
<dbReference type="SUPFAM" id="SSF50494">
    <property type="entry name" value="Trypsin-like serine proteases"/>
    <property type="match status" value="1"/>
</dbReference>
<keyword evidence="4 7" id="KW-0720">Serine protease</keyword>
<evidence type="ECO:0000256" key="4">
    <source>
        <dbReference type="ARBA" id="ARBA00022825"/>
    </source>
</evidence>
<evidence type="ECO:0000259" key="8">
    <source>
        <dbReference type="PROSITE" id="PS50240"/>
    </source>
</evidence>